<proteinExistence type="predicted"/>
<dbReference type="GeneID" id="120271524"/>
<evidence type="ECO:0000313" key="2">
    <source>
        <dbReference type="Proteomes" id="UP001515500"/>
    </source>
</evidence>
<protein>
    <submittedName>
        <fullName evidence="3">Wheatwin-2-like</fullName>
    </submittedName>
</protein>
<name>A0AB40C3B7_DIOCR</name>
<dbReference type="RefSeq" id="XP_039134147.1">
    <property type="nucleotide sequence ID" value="XM_039278213.1"/>
</dbReference>
<reference evidence="3" key="1">
    <citation type="submission" date="2025-08" db="UniProtKB">
        <authorList>
            <consortium name="RefSeq"/>
        </authorList>
    </citation>
    <scope>IDENTIFICATION</scope>
</reference>
<gene>
    <name evidence="3" type="primary">LOC120271524</name>
</gene>
<feature type="domain" description="Barwin" evidence="1">
    <location>
        <begin position="44"/>
        <end position="83"/>
    </location>
</feature>
<dbReference type="InterPro" id="IPR018226">
    <property type="entry name" value="Barwin_CS"/>
</dbReference>
<dbReference type="InterPro" id="IPR001153">
    <property type="entry name" value="Barwin_dom"/>
</dbReference>
<dbReference type="PROSITE" id="PS00771">
    <property type="entry name" value="BARWIN_1"/>
    <property type="match status" value="1"/>
</dbReference>
<dbReference type="Proteomes" id="UP001515500">
    <property type="component" value="Chromosome 11"/>
</dbReference>
<dbReference type="PROSITE" id="PS51174">
    <property type="entry name" value="BARWIN_3"/>
    <property type="match status" value="1"/>
</dbReference>
<evidence type="ECO:0000313" key="3">
    <source>
        <dbReference type="RefSeq" id="XP_039134147.1"/>
    </source>
</evidence>
<evidence type="ECO:0000259" key="1">
    <source>
        <dbReference type="PROSITE" id="PS51174"/>
    </source>
</evidence>
<dbReference type="AlphaFoldDB" id="A0AB40C3B7"/>
<accession>A0AB40C3B7</accession>
<dbReference type="Gene3D" id="2.40.40.10">
    <property type="entry name" value="RlpA-like domain"/>
    <property type="match status" value="1"/>
</dbReference>
<dbReference type="Pfam" id="PF00967">
    <property type="entry name" value="Barwin"/>
    <property type="match status" value="1"/>
</dbReference>
<keyword evidence="2" id="KW-1185">Reference proteome</keyword>
<dbReference type="GO" id="GO:0042742">
    <property type="term" value="P:defense response to bacterium"/>
    <property type="evidence" value="ECO:0007669"/>
    <property type="project" value="InterPro"/>
</dbReference>
<dbReference type="SUPFAM" id="SSF50685">
    <property type="entry name" value="Barwin-like endoglucanases"/>
    <property type="match status" value="1"/>
</dbReference>
<sequence length="83" mass="9252">MEIAKKMVVVFGLLGDGVRAQQASNVEVWMDCFLWPMRLYETVACGKCLLVTNTKTNDQVTVRIVDWRAYGGPGLRLESVSAD</sequence>
<dbReference type="GO" id="GO:0050832">
    <property type="term" value="P:defense response to fungus"/>
    <property type="evidence" value="ECO:0007669"/>
    <property type="project" value="InterPro"/>
</dbReference>
<organism evidence="2 3">
    <name type="scientific">Dioscorea cayennensis subsp. rotundata</name>
    <name type="common">White Guinea yam</name>
    <name type="synonym">Dioscorea rotundata</name>
    <dbReference type="NCBI Taxonomy" id="55577"/>
    <lineage>
        <taxon>Eukaryota</taxon>
        <taxon>Viridiplantae</taxon>
        <taxon>Streptophyta</taxon>
        <taxon>Embryophyta</taxon>
        <taxon>Tracheophyta</taxon>
        <taxon>Spermatophyta</taxon>
        <taxon>Magnoliopsida</taxon>
        <taxon>Liliopsida</taxon>
        <taxon>Dioscoreales</taxon>
        <taxon>Dioscoreaceae</taxon>
        <taxon>Dioscorea</taxon>
    </lineage>
</organism>
<dbReference type="InterPro" id="IPR036908">
    <property type="entry name" value="RlpA-like_sf"/>
</dbReference>
<dbReference type="PRINTS" id="PR00602">
    <property type="entry name" value="BARWIN"/>
</dbReference>